<comment type="caution">
    <text evidence="1">The sequence shown here is derived from an EMBL/GenBank/DDBJ whole genome shotgun (WGS) entry which is preliminary data.</text>
</comment>
<organism evidence="1 2">
    <name type="scientific">Araneus ventricosus</name>
    <name type="common">Orbweaver spider</name>
    <name type="synonym">Epeira ventricosa</name>
    <dbReference type="NCBI Taxonomy" id="182803"/>
    <lineage>
        <taxon>Eukaryota</taxon>
        <taxon>Metazoa</taxon>
        <taxon>Ecdysozoa</taxon>
        <taxon>Arthropoda</taxon>
        <taxon>Chelicerata</taxon>
        <taxon>Arachnida</taxon>
        <taxon>Araneae</taxon>
        <taxon>Araneomorphae</taxon>
        <taxon>Entelegynae</taxon>
        <taxon>Araneoidea</taxon>
        <taxon>Araneidae</taxon>
        <taxon>Araneus</taxon>
    </lineage>
</organism>
<accession>A0A4Y2B6T0</accession>
<dbReference type="AlphaFoldDB" id="A0A4Y2B6T0"/>
<reference evidence="1 2" key="1">
    <citation type="journal article" date="2019" name="Sci. Rep.">
        <title>Orb-weaving spider Araneus ventricosus genome elucidates the spidroin gene catalogue.</title>
        <authorList>
            <person name="Kono N."/>
            <person name="Nakamura H."/>
            <person name="Ohtoshi R."/>
            <person name="Moran D.A.P."/>
            <person name="Shinohara A."/>
            <person name="Yoshida Y."/>
            <person name="Fujiwara M."/>
            <person name="Mori M."/>
            <person name="Tomita M."/>
            <person name="Arakawa K."/>
        </authorList>
    </citation>
    <scope>NUCLEOTIDE SEQUENCE [LARGE SCALE GENOMIC DNA]</scope>
</reference>
<dbReference type="OrthoDB" id="6460236at2759"/>
<dbReference type="Proteomes" id="UP000499080">
    <property type="component" value="Unassembled WGS sequence"/>
</dbReference>
<dbReference type="EMBL" id="BGPR01000055">
    <property type="protein sequence ID" value="GBL87743.1"/>
    <property type="molecule type" value="Genomic_DNA"/>
</dbReference>
<sequence length="101" mass="11951">MSHNGSLNLLQRENHYASVKMATVQHKARLELLWFHEGKLIVRVQRHFRAEYRNCQSPLKNSIKCWYEQFKGTGNVCPRKFAGWLSVSDEVVERMRETFTP</sequence>
<name>A0A4Y2B6T0_ARAVE</name>
<evidence type="ECO:0000313" key="1">
    <source>
        <dbReference type="EMBL" id="GBL87743.1"/>
    </source>
</evidence>
<evidence type="ECO:0000313" key="2">
    <source>
        <dbReference type="Proteomes" id="UP000499080"/>
    </source>
</evidence>
<keyword evidence="2" id="KW-1185">Reference proteome</keyword>
<protein>
    <submittedName>
        <fullName evidence="1">Uncharacterized protein</fullName>
    </submittedName>
</protein>
<proteinExistence type="predicted"/>
<gene>
    <name evidence="1" type="ORF">AVEN_81352_1</name>
</gene>